<keyword evidence="1" id="KW-0472">Membrane</keyword>
<organism evidence="2 3">
    <name type="scientific">Rhododendron simsii</name>
    <name type="common">Sims's rhododendron</name>
    <dbReference type="NCBI Taxonomy" id="118357"/>
    <lineage>
        <taxon>Eukaryota</taxon>
        <taxon>Viridiplantae</taxon>
        <taxon>Streptophyta</taxon>
        <taxon>Embryophyta</taxon>
        <taxon>Tracheophyta</taxon>
        <taxon>Spermatophyta</taxon>
        <taxon>Magnoliopsida</taxon>
        <taxon>eudicotyledons</taxon>
        <taxon>Gunneridae</taxon>
        <taxon>Pentapetalae</taxon>
        <taxon>asterids</taxon>
        <taxon>Ericales</taxon>
        <taxon>Ericaceae</taxon>
        <taxon>Ericoideae</taxon>
        <taxon>Rhodoreae</taxon>
        <taxon>Rhododendron</taxon>
    </lineage>
</organism>
<keyword evidence="1" id="KW-1133">Transmembrane helix</keyword>
<keyword evidence="3" id="KW-1185">Reference proteome</keyword>
<dbReference type="PANTHER" id="PTHR34115:SF5">
    <property type="entry name" value="PROTEIN, PUTATIVE-RELATED"/>
    <property type="match status" value="1"/>
</dbReference>
<accession>A0A834GLJ6</accession>
<evidence type="ECO:0000313" key="3">
    <source>
        <dbReference type="Proteomes" id="UP000626092"/>
    </source>
</evidence>
<dbReference type="Proteomes" id="UP000626092">
    <property type="component" value="Unassembled WGS sequence"/>
</dbReference>
<feature type="transmembrane region" description="Helical" evidence="1">
    <location>
        <begin position="99"/>
        <end position="123"/>
    </location>
</feature>
<comment type="caution">
    <text evidence="2">The sequence shown here is derived from an EMBL/GenBank/DDBJ whole genome shotgun (WGS) entry which is preliminary data.</text>
</comment>
<dbReference type="EMBL" id="WJXA01000007">
    <property type="protein sequence ID" value="KAF7137893.1"/>
    <property type="molecule type" value="Genomic_DNA"/>
</dbReference>
<keyword evidence="1" id="KW-0812">Transmembrane</keyword>
<evidence type="ECO:0000256" key="1">
    <source>
        <dbReference type="SAM" id="Phobius"/>
    </source>
</evidence>
<protein>
    <submittedName>
        <fullName evidence="2">Uncharacterized protein</fullName>
    </submittedName>
</protein>
<gene>
    <name evidence="2" type="ORF">RHSIM_Rhsim07G0110900</name>
</gene>
<dbReference type="PANTHER" id="PTHR34115">
    <property type="entry name" value="PROTEIN, PUTATIVE-RELATED"/>
    <property type="match status" value="1"/>
</dbReference>
<dbReference type="InterPro" id="IPR053258">
    <property type="entry name" value="Ca-permeable_cation_channel"/>
</dbReference>
<sequence length="352" mass="39234">MNAMANTTRIPWRNLFAQINVASISIANYFSHPPPPPSLESCHNVLAFIVPVLLSLLQIKYQGNKISPFETHPISMVISVASLLLYCLGYHAKSRWPTYALVVSRGMVVFGSLSVVSLASILFPDSFGPVLYTLFGLFSATELVKLFKWVHRKIMGMLLISTSSSSFSSIPSPVPHYRIHHYECNAMANTARIPWRNLFAQINVVYISNISNYFPHPPPPSFESCHTVLAFIVLVLLNLLQIKYQGNQITPFDTHPISMVISLASLLLYCLGYHAKLRWPTYALVVSRGMVVFGSLSVVSLASILSPNSCGTVLYFLYVLFSAAELLKLLKWVRRKIMGMLPCQLTTAAFSN</sequence>
<proteinExistence type="predicted"/>
<feature type="transmembrane region" description="Helical" evidence="1">
    <location>
        <begin position="312"/>
        <end position="330"/>
    </location>
</feature>
<feature type="transmembrane region" description="Helical" evidence="1">
    <location>
        <begin position="225"/>
        <end position="244"/>
    </location>
</feature>
<feature type="transmembrane region" description="Helical" evidence="1">
    <location>
        <begin position="256"/>
        <end position="275"/>
    </location>
</feature>
<name>A0A834GLJ6_RHOSS</name>
<feature type="transmembrane region" description="Helical" evidence="1">
    <location>
        <begin position="129"/>
        <end position="147"/>
    </location>
</feature>
<evidence type="ECO:0000313" key="2">
    <source>
        <dbReference type="EMBL" id="KAF7137893.1"/>
    </source>
</evidence>
<dbReference type="OrthoDB" id="1730662at2759"/>
<reference evidence="2" key="1">
    <citation type="submission" date="2019-11" db="EMBL/GenBank/DDBJ databases">
        <authorList>
            <person name="Liu Y."/>
            <person name="Hou J."/>
            <person name="Li T.-Q."/>
            <person name="Guan C.-H."/>
            <person name="Wu X."/>
            <person name="Wu H.-Z."/>
            <person name="Ling F."/>
            <person name="Zhang R."/>
            <person name="Shi X.-G."/>
            <person name="Ren J.-P."/>
            <person name="Chen E.-F."/>
            <person name="Sun J.-M."/>
        </authorList>
    </citation>
    <scope>NUCLEOTIDE SEQUENCE</scope>
    <source>
        <strain evidence="2">Adult_tree_wgs_1</strain>
        <tissue evidence="2">Leaves</tissue>
    </source>
</reference>
<feature type="transmembrane region" description="Helical" evidence="1">
    <location>
        <begin position="282"/>
        <end position="306"/>
    </location>
</feature>
<dbReference type="AlphaFoldDB" id="A0A834GLJ6"/>